<proteinExistence type="predicted"/>
<name>A0A6J4U6U9_9SPHN</name>
<dbReference type="EMBL" id="CADCWD010000066">
    <property type="protein sequence ID" value="CAA9540003.1"/>
    <property type="molecule type" value="Genomic_DNA"/>
</dbReference>
<protein>
    <submittedName>
        <fullName evidence="1">Uncharacterized protein</fullName>
    </submittedName>
</protein>
<evidence type="ECO:0000313" key="1">
    <source>
        <dbReference type="EMBL" id="CAA9540003.1"/>
    </source>
</evidence>
<organism evidence="1">
    <name type="scientific">uncultured Sphingosinicella sp</name>
    <dbReference type="NCBI Taxonomy" id="478748"/>
    <lineage>
        <taxon>Bacteria</taxon>
        <taxon>Pseudomonadati</taxon>
        <taxon>Pseudomonadota</taxon>
        <taxon>Alphaproteobacteria</taxon>
        <taxon>Sphingomonadales</taxon>
        <taxon>Sphingosinicellaceae</taxon>
        <taxon>Sphingosinicella</taxon>
        <taxon>environmental samples</taxon>
    </lineage>
</organism>
<sequence length="63" mass="6958">MDMFSVLKTTFPVPSVAPDWEPELLRRLGTIDTGCTARNSCEADNQPGLLLPDRLGQAIHPKH</sequence>
<accession>A0A6J4U6U9</accession>
<dbReference type="AlphaFoldDB" id="A0A6J4U6U9"/>
<reference evidence="1" key="1">
    <citation type="submission" date="2020-02" db="EMBL/GenBank/DDBJ databases">
        <authorList>
            <person name="Meier V. D."/>
        </authorList>
    </citation>
    <scope>NUCLEOTIDE SEQUENCE</scope>
    <source>
        <strain evidence="1">AVDCRST_MAG23</strain>
    </source>
</reference>
<gene>
    <name evidence="1" type="ORF">AVDCRST_MAG23-1960</name>
</gene>